<evidence type="ECO:0000313" key="1">
    <source>
        <dbReference type="EMBL" id="QJR34490.1"/>
    </source>
</evidence>
<protein>
    <submittedName>
        <fullName evidence="1">Uncharacterized protein</fullName>
    </submittedName>
</protein>
<name>A0A6M4IIN7_9BACT</name>
<organism evidence="1 2">
    <name type="scientific">Gemmatimonas groenlandica</name>
    <dbReference type="NCBI Taxonomy" id="2732249"/>
    <lineage>
        <taxon>Bacteria</taxon>
        <taxon>Pseudomonadati</taxon>
        <taxon>Gemmatimonadota</taxon>
        <taxon>Gemmatimonadia</taxon>
        <taxon>Gemmatimonadales</taxon>
        <taxon>Gemmatimonadaceae</taxon>
        <taxon>Gemmatimonas</taxon>
    </lineage>
</organism>
<dbReference type="KEGG" id="ggr:HKW67_02610"/>
<reference evidence="1 2" key="1">
    <citation type="submission" date="2020-05" db="EMBL/GenBank/DDBJ databases">
        <title>Complete genome sequence of Gemmatimonas greenlandica TET16.</title>
        <authorList>
            <person name="Zeng Y."/>
        </authorList>
    </citation>
    <scope>NUCLEOTIDE SEQUENCE [LARGE SCALE GENOMIC DNA]</scope>
    <source>
        <strain evidence="1 2">TET16</strain>
    </source>
</reference>
<evidence type="ECO:0000313" key="2">
    <source>
        <dbReference type="Proteomes" id="UP000500938"/>
    </source>
</evidence>
<keyword evidence="2" id="KW-1185">Reference proteome</keyword>
<dbReference type="RefSeq" id="WP_171223916.1">
    <property type="nucleotide sequence ID" value="NZ_CP053085.1"/>
</dbReference>
<accession>A0A6M4IIN7</accession>
<dbReference type="AlphaFoldDB" id="A0A6M4IIN7"/>
<dbReference type="Proteomes" id="UP000500938">
    <property type="component" value="Chromosome"/>
</dbReference>
<gene>
    <name evidence="1" type="ORF">HKW67_02610</name>
</gene>
<sequence length="88" mass="9270">MSDVVSPVTGPDSLRVYVNERGVSVPHGSVAVDAVRALFPELAADVDAGRQRLTDSRGLPVEATQALVGGLIYRVVPVRDRLDSEAAS</sequence>
<dbReference type="EMBL" id="CP053085">
    <property type="protein sequence ID" value="QJR34490.1"/>
    <property type="molecule type" value="Genomic_DNA"/>
</dbReference>
<proteinExistence type="predicted"/>